<evidence type="ECO:0000313" key="2">
    <source>
        <dbReference type="Proteomes" id="UP000008177"/>
    </source>
</evidence>
<proteinExistence type="predicted"/>
<dbReference type="HOGENOM" id="CLU_2687503_0_0_1"/>
<organism evidence="1 2">
    <name type="scientific">Botryotinia fuckeliana (strain T4)</name>
    <name type="common">Noble rot fungus</name>
    <name type="synonym">Botrytis cinerea</name>
    <dbReference type="NCBI Taxonomy" id="999810"/>
    <lineage>
        <taxon>Eukaryota</taxon>
        <taxon>Fungi</taxon>
        <taxon>Dikarya</taxon>
        <taxon>Ascomycota</taxon>
        <taxon>Pezizomycotina</taxon>
        <taxon>Leotiomycetes</taxon>
        <taxon>Helotiales</taxon>
        <taxon>Sclerotiniaceae</taxon>
        <taxon>Botrytis</taxon>
    </lineage>
</organism>
<protein>
    <submittedName>
        <fullName evidence="1">Uncharacterized protein</fullName>
    </submittedName>
</protein>
<name>G2XRQ5_BOTF4</name>
<reference evidence="2" key="1">
    <citation type="journal article" date="2011" name="PLoS Genet.">
        <title>Genomic analysis of the necrotrophic fungal pathogens Sclerotinia sclerotiorum and Botrytis cinerea.</title>
        <authorList>
            <person name="Amselem J."/>
            <person name="Cuomo C.A."/>
            <person name="van Kan J.A."/>
            <person name="Viaud M."/>
            <person name="Benito E.P."/>
            <person name="Couloux A."/>
            <person name="Coutinho P.M."/>
            <person name="de Vries R.P."/>
            <person name="Dyer P.S."/>
            <person name="Fillinger S."/>
            <person name="Fournier E."/>
            <person name="Gout L."/>
            <person name="Hahn M."/>
            <person name="Kohn L."/>
            <person name="Lapalu N."/>
            <person name="Plummer K.M."/>
            <person name="Pradier J.M."/>
            <person name="Quevillon E."/>
            <person name="Sharon A."/>
            <person name="Simon A."/>
            <person name="ten Have A."/>
            <person name="Tudzynski B."/>
            <person name="Tudzynski P."/>
            <person name="Wincker P."/>
            <person name="Andrew M."/>
            <person name="Anthouard V."/>
            <person name="Beever R.E."/>
            <person name="Beffa R."/>
            <person name="Benoit I."/>
            <person name="Bouzid O."/>
            <person name="Brault B."/>
            <person name="Chen Z."/>
            <person name="Choquer M."/>
            <person name="Collemare J."/>
            <person name="Cotton P."/>
            <person name="Danchin E.G."/>
            <person name="Da Silva C."/>
            <person name="Gautier A."/>
            <person name="Giraud C."/>
            <person name="Giraud T."/>
            <person name="Gonzalez C."/>
            <person name="Grossetete S."/>
            <person name="Guldener U."/>
            <person name="Henrissat B."/>
            <person name="Howlett B.J."/>
            <person name="Kodira C."/>
            <person name="Kretschmer M."/>
            <person name="Lappartient A."/>
            <person name="Leroch M."/>
            <person name="Levis C."/>
            <person name="Mauceli E."/>
            <person name="Neuveglise C."/>
            <person name="Oeser B."/>
            <person name="Pearson M."/>
            <person name="Poulain J."/>
            <person name="Poussereau N."/>
            <person name="Quesneville H."/>
            <person name="Rascle C."/>
            <person name="Schumacher J."/>
            <person name="Segurens B."/>
            <person name="Sexton A."/>
            <person name="Silva E."/>
            <person name="Sirven C."/>
            <person name="Soanes D.M."/>
            <person name="Talbot N.J."/>
            <person name="Templeton M."/>
            <person name="Yandava C."/>
            <person name="Yarden O."/>
            <person name="Zeng Q."/>
            <person name="Rollins J.A."/>
            <person name="Lebrun M.H."/>
            <person name="Dickman M."/>
        </authorList>
    </citation>
    <scope>NUCLEOTIDE SEQUENCE [LARGE SCALE GENOMIC DNA]</scope>
    <source>
        <strain evidence="2">T4</strain>
    </source>
</reference>
<dbReference type="InParanoid" id="G2XRQ5"/>
<dbReference type="Proteomes" id="UP000008177">
    <property type="component" value="Unplaced contigs"/>
</dbReference>
<gene>
    <name evidence="1" type="ORF">BofuT4_uP065800.1</name>
</gene>
<accession>G2XRQ5</accession>
<dbReference type="AlphaFoldDB" id="G2XRQ5"/>
<sequence length="74" mass="8426">MNAISALGSLEDTYDIWICFHLFKMNLDNHFSKPYDLKSGSLAFLETLNADKQITWSGAAMRLSTLGRTYFQDT</sequence>
<evidence type="ECO:0000313" key="1">
    <source>
        <dbReference type="EMBL" id="CCD43393.1"/>
    </source>
</evidence>
<dbReference type="EMBL" id="FQ790258">
    <property type="protein sequence ID" value="CCD43393.1"/>
    <property type="molecule type" value="Genomic_DNA"/>
</dbReference>